<dbReference type="CDD" id="cd04301">
    <property type="entry name" value="NAT_SF"/>
    <property type="match status" value="1"/>
</dbReference>
<dbReference type="InterPro" id="IPR000182">
    <property type="entry name" value="GNAT_dom"/>
</dbReference>
<dbReference type="InterPro" id="IPR016181">
    <property type="entry name" value="Acyl_CoA_acyltransferase"/>
</dbReference>
<feature type="domain" description="N-acetyltransferase" evidence="1">
    <location>
        <begin position="8"/>
        <end position="148"/>
    </location>
</feature>
<dbReference type="PROSITE" id="PS51186">
    <property type="entry name" value="GNAT"/>
    <property type="match status" value="1"/>
</dbReference>
<dbReference type="Pfam" id="PF13673">
    <property type="entry name" value="Acetyltransf_10"/>
    <property type="match status" value="1"/>
</dbReference>
<dbReference type="SUPFAM" id="SSF55729">
    <property type="entry name" value="Acyl-CoA N-acyltransferases (Nat)"/>
    <property type="match status" value="1"/>
</dbReference>
<evidence type="ECO:0000313" key="3">
    <source>
        <dbReference type="Proteomes" id="UP001596267"/>
    </source>
</evidence>
<dbReference type="Gene3D" id="3.40.630.30">
    <property type="match status" value="1"/>
</dbReference>
<dbReference type="RefSeq" id="WP_253053435.1">
    <property type="nucleotide sequence ID" value="NZ_JAMXWN010000004.1"/>
</dbReference>
<name>A0ABW1WFL5_9BACL</name>
<evidence type="ECO:0000259" key="1">
    <source>
        <dbReference type="PROSITE" id="PS51186"/>
    </source>
</evidence>
<protein>
    <submittedName>
        <fullName evidence="2">GNAT family N-acetyltransferase</fullName>
    </submittedName>
</protein>
<comment type="caution">
    <text evidence="2">The sequence shown here is derived from an EMBL/GenBank/DDBJ whole genome shotgun (WGS) entry which is preliminary data.</text>
</comment>
<keyword evidence="3" id="KW-1185">Reference proteome</keyword>
<proteinExistence type="predicted"/>
<organism evidence="2 3">
    <name type="scientific">Sporolactobacillus kofuensis</name>
    <dbReference type="NCBI Taxonomy" id="269672"/>
    <lineage>
        <taxon>Bacteria</taxon>
        <taxon>Bacillati</taxon>
        <taxon>Bacillota</taxon>
        <taxon>Bacilli</taxon>
        <taxon>Bacillales</taxon>
        <taxon>Sporolactobacillaceae</taxon>
        <taxon>Sporolactobacillus</taxon>
    </lineage>
</organism>
<gene>
    <name evidence="2" type="ORF">ACFP7A_06925</name>
</gene>
<dbReference type="EMBL" id="JBHSTQ010000005">
    <property type="protein sequence ID" value="MFC6386327.1"/>
    <property type="molecule type" value="Genomic_DNA"/>
</dbReference>
<evidence type="ECO:0000313" key="2">
    <source>
        <dbReference type="EMBL" id="MFC6386327.1"/>
    </source>
</evidence>
<reference evidence="3" key="1">
    <citation type="journal article" date="2019" name="Int. J. Syst. Evol. Microbiol.">
        <title>The Global Catalogue of Microorganisms (GCM) 10K type strain sequencing project: providing services to taxonomists for standard genome sequencing and annotation.</title>
        <authorList>
            <consortium name="The Broad Institute Genomics Platform"/>
            <consortium name="The Broad Institute Genome Sequencing Center for Infectious Disease"/>
            <person name="Wu L."/>
            <person name="Ma J."/>
        </authorList>
    </citation>
    <scope>NUCLEOTIDE SEQUENCE [LARGE SCALE GENOMIC DNA]</scope>
    <source>
        <strain evidence="3">CCUG 42001</strain>
    </source>
</reference>
<accession>A0ABW1WFL5</accession>
<dbReference type="Proteomes" id="UP001596267">
    <property type="component" value="Unassembled WGS sequence"/>
</dbReference>
<sequence length="148" mass="17392">MNHEWTVKKLDQMTSREVYEIFQARESVFVVEQECPYHEIDEHDLESLHVYTTDDSGRITAYARIFKESETVTFGRVLVRQNDRGSGLGRALITKVMEVIEQKMPHFPIVIEAQEYIQPLYAQFGFIKTSEPFLLDNIPHVRMEKNKL</sequence>